<dbReference type="Proteomes" id="UP000837857">
    <property type="component" value="Chromosome 26"/>
</dbReference>
<feature type="non-terminal residue" evidence="1">
    <location>
        <position position="1"/>
    </location>
</feature>
<protein>
    <submittedName>
        <fullName evidence="1">Uncharacterized protein</fullName>
    </submittedName>
</protein>
<dbReference type="EMBL" id="OW152838">
    <property type="protein sequence ID" value="CAH2059156.1"/>
    <property type="molecule type" value="Genomic_DNA"/>
</dbReference>
<name>A0ABN8INK1_9NEOP</name>
<gene>
    <name evidence="1" type="ORF">IPOD504_LOCUS10745</name>
</gene>
<keyword evidence="2" id="KW-1185">Reference proteome</keyword>
<reference evidence="1" key="1">
    <citation type="submission" date="2022-03" db="EMBL/GenBank/DDBJ databases">
        <authorList>
            <person name="Martin H S."/>
        </authorList>
    </citation>
    <scope>NUCLEOTIDE SEQUENCE</scope>
</reference>
<organism evidence="1 2">
    <name type="scientific">Iphiclides podalirius</name>
    <name type="common">scarce swallowtail</name>
    <dbReference type="NCBI Taxonomy" id="110791"/>
    <lineage>
        <taxon>Eukaryota</taxon>
        <taxon>Metazoa</taxon>
        <taxon>Ecdysozoa</taxon>
        <taxon>Arthropoda</taxon>
        <taxon>Hexapoda</taxon>
        <taxon>Insecta</taxon>
        <taxon>Pterygota</taxon>
        <taxon>Neoptera</taxon>
        <taxon>Endopterygota</taxon>
        <taxon>Lepidoptera</taxon>
        <taxon>Glossata</taxon>
        <taxon>Ditrysia</taxon>
        <taxon>Papilionoidea</taxon>
        <taxon>Papilionidae</taxon>
        <taxon>Papilioninae</taxon>
        <taxon>Iphiclides</taxon>
    </lineage>
</organism>
<proteinExistence type="predicted"/>
<accession>A0ABN8INK1</accession>
<sequence>MRNKLKTRDEMIILEKVTPHLKAKSSQSSIHGYGEDLIRPGSVELSALELAGVASIPTRYKYLDSQTMVLDLGVCLRGGLSSVW</sequence>
<evidence type="ECO:0000313" key="1">
    <source>
        <dbReference type="EMBL" id="CAH2059156.1"/>
    </source>
</evidence>
<evidence type="ECO:0000313" key="2">
    <source>
        <dbReference type="Proteomes" id="UP000837857"/>
    </source>
</evidence>